<dbReference type="EMBL" id="MN740699">
    <property type="protein sequence ID" value="QHU08775.1"/>
    <property type="molecule type" value="Genomic_DNA"/>
</dbReference>
<sequence length="2154" mass="237585">MSIKDSLVNNPYYDDFDEDKQFVKILFRPGYAVQARELTQLQSILQNQISRFGKHIFKNGSMVLGGQTLYENTDVFYLKVNLTDLNGSTIDVENFLNKYIVDSATGSIRALVVAVQESTDSTDNTLVIKYFSSGTFGNSTDIQDESGEYFATTVTSSATGASSIVSIGEGVFFYDDFFVKVLDQTIILDAYGTTPSYRIGLELIESIVDENSDSSLLDPALEASNYQAPGATRYKIELTLAKRSLTSTDDTAFIDLVRIENGTVKQRLVYPQYAMLEDTLARRTFDESGNYTVRPFTVTMTDDVVSNNGNGFANSYNLIVSPGKAYVRGYEFETIAPTTIVSKRAQDSANVTNHNQTFNYQNYIDVTNLSGPINFQDFTTLNVHCVPAASIATTNTDTIMATDIGTIRIRALDYQYGANTTSIANGVFRAYVFDSTIGSKIGRASGGTANTIILDQLASTANDSYRGAKIRLLATANEYNANSFSNTIMHVSGVSSKNIAVGNRVFGPGINVASYISSINTSTNLVTLSANTQSSLTLNSFAFIAETNYGEIDTKIIDSYNGVNRTASIGDSTWANTPNTSFVYSLDFQFRDAESFVANTGTTIHTKINISDDSKYSILVDDYEGAYLTETNFNSLIWKLPHFAIKENSISGIEYYARQLYSGTFSANVLTFSTDTGIQSIVTGSPISGSDAVDNFLVVLRGGTPNGLANNTVINFLDPSNTVASDGTTITVTVPGAGAAVADVYMKIDIPTTQPANIRRRKLKKSANSSIVTTTGGEVIVAGNASVLFTDQVDQPGVQLLLSSNNITTLKTPNEPQSLYVSDIITLVAVKDFGANTATTANLAYAADITASYRLDNGQRDNSYEHASISLIAGETAPSGNVAIFADYYKHEGYGYFSVDSYENDAYADIPTYVSPNSGESYKLRDCFDFRLSKQSGLNGLRGKYNEIYLGISGTSAQFNYAYYLPRIDKLVVTKNKTFDIINGASSLTPIPPKDRDDAMTIYTLILPAYTGETEQIKARFVQNRRYTMRDIGELEQRIQNIEYYSTLNFLEKEAIQEQFLDDSTGLPRVKTGVVVDPFTGYKIADVSSEDYNAAIDIQNGEVRPSIRTKQFRFVLEDYEVDYNTEGELNTTFNATSKIVTPAFTANTFIQQPLVSFTNNINPFSLDVNYGTAEAEEIDPEYPDLEQPPEIIDNTNGINDSWAYCSQNFRDLRSRSNLNSIKKEEFECYRREWGWWYNRIKADSPHTAKKLEKEITKLTKEGLYDSNFDDFINSLTAEVLNGASKPSDLVSNLDSLTTMLKSVNLRRRRKNIYFRAKGLKPNRLVTTYLNDVNVSNFVLKPDVIQIEHDEIPNSAHWLKHWTHDFRNGEIFKVRIESSGKVIARGTIDYIERVSSNVANIHVYVTESGEDALYNNKDTERVLIPGDDTYIRSGHFGKWWNKKNCSANNKIIAYYPGFSMCNVVTANTVQVTGKFANSNVSFTNNTITVVSGDGAGKKYNVASYNVQTRTITISGTFNPLPGGMYNTYTDNRGRTRNVRDEDRSMITIGDCYTDGRGTFPGLLMSPSIVENDDELGLTINRYNKNRLKFVTANTESVYPPAPKANSAGPFAQTFIVDENIHPQGLSITSVKLLFAAIDDSLPVNIQIRQTTPDGIPFSSGMIDSILPGASIYLNPSDITVISNTTISQMGEFEFNPFYEPGVSANTSATAGYMSLANSAPYYTEATFSQPIFLDPGKSYALAITSASGEYELYMARLGDKILGTNRLITAQPYVGTLFKIQNSSVWEPFPNEDIAFELTKATYDVIPAVFKMRLRARPQDLSNYGLQGIELYDATAPSSNVNVNALYITTEENAYVNANASYKIRTTYYDGTQDIFRNIETDTNIEFYDDFGPRIITSNNQSFILEATLKTINPDIAPSLDISKINMVTIENIIDNNAISNSDIFITNPGQDHNVMTVSVAISGGGGTGATATANVVSGQIDDIYITNTGSGYTGSPTITITDSNATILAEAVIIGEDQPFGGVGDAKYITRKITLADGFDGGDIRVLFSAHKPRNTEIDVYYKVLSQDDADSLTNKRWTLMTLIGGLNSYSENKNEYKNYMYAPGSNNIADNYINYDGFTNFKYFAIKLVFRSTNSNKVPRVKNFRAIALSELL</sequence>
<protein>
    <recommendedName>
        <fullName evidence="1">DUF4815 domain-containing protein</fullName>
    </recommendedName>
</protein>
<accession>A0A6C0JSN6</accession>
<evidence type="ECO:0000313" key="2">
    <source>
        <dbReference type="EMBL" id="QHU08775.1"/>
    </source>
</evidence>
<proteinExistence type="predicted"/>
<feature type="domain" description="DUF4815" evidence="1">
    <location>
        <begin position="943"/>
        <end position="1165"/>
    </location>
</feature>
<dbReference type="InterPro" id="IPR032096">
    <property type="entry name" value="DUF4815"/>
</dbReference>
<feature type="domain" description="DUF4815" evidence="1">
    <location>
        <begin position="163"/>
        <end position="361"/>
    </location>
</feature>
<reference evidence="2" key="1">
    <citation type="journal article" date="2020" name="Nature">
        <title>Giant virus diversity and host interactions through global metagenomics.</title>
        <authorList>
            <person name="Schulz F."/>
            <person name="Roux S."/>
            <person name="Paez-Espino D."/>
            <person name="Jungbluth S."/>
            <person name="Walsh D.A."/>
            <person name="Denef V.J."/>
            <person name="McMahon K.D."/>
            <person name="Konstantinidis K.T."/>
            <person name="Eloe-Fadrosh E.A."/>
            <person name="Kyrpides N.C."/>
            <person name="Woyke T."/>
        </authorList>
    </citation>
    <scope>NUCLEOTIDE SEQUENCE</scope>
    <source>
        <strain evidence="2">GVMAG-S-1064190-84</strain>
    </source>
</reference>
<name>A0A6C0JSN6_9ZZZZ</name>
<organism evidence="2">
    <name type="scientific">viral metagenome</name>
    <dbReference type="NCBI Taxonomy" id="1070528"/>
    <lineage>
        <taxon>unclassified sequences</taxon>
        <taxon>metagenomes</taxon>
        <taxon>organismal metagenomes</taxon>
    </lineage>
</organism>
<evidence type="ECO:0000259" key="1">
    <source>
        <dbReference type="Pfam" id="PF16075"/>
    </source>
</evidence>
<feature type="domain" description="DUF4815" evidence="1">
    <location>
        <begin position="11"/>
        <end position="77"/>
    </location>
</feature>
<dbReference type="Pfam" id="PF16075">
    <property type="entry name" value="DUF4815"/>
    <property type="match status" value="3"/>
</dbReference>